<comment type="caution">
    <text evidence="2">The sequence shown here is derived from an EMBL/GenBank/DDBJ whole genome shotgun (WGS) entry which is preliminary data.</text>
</comment>
<evidence type="ECO:0000313" key="2">
    <source>
        <dbReference type="EMBL" id="PWG78018.1"/>
    </source>
</evidence>
<dbReference type="AlphaFoldDB" id="A0A2U2P9D9"/>
<feature type="domain" description="Antitoxin SocA-like Panacea" evidence="1">
    <location>
        <begin position="225"/>
        <end position="341"/>
    </location>
</feature>
<protein>
    <recommendedName>
        <fullName evidence="1">Antitoxin SocA-like Panacea domain-containing protein</fullName>
    </recommendedName>
</protein>
<dbReference type="InterPro" id="IPR025272">
    <property type="entry name" value="SocA_Panacea"/>
</dbReference>
<reference evidence="2 3" key="1">
    <citation type="submission" date="2018-04" db="EMBL/GenBank/DDBJ databases">
        <title>Pedobacter chongqingensis sp. nov., isolated from a rottenly hemp rope.</title>
        <authorList>
            <person name="Cai Y."/>
        </authorList>
    </citation>
    <scope>NUCLEOTIDE SEQUENCE [LARGE SCALE GENOMIC DNA]</scope>
    <source>
        <strain evidence="2 3">FJ4-8</strain>
    </source>
</reference>
<proteinExistence type="predicted"/>
<name>A0A2U2P9D9_9SPHI</name>
<dbReference type="EMBL" id="QEAS01000040">
    <property type="protein sequence ID" value="PWG78018.1"/>
    <property type="molecule type" value="Genomic_DNA"/>
</dbReference>
<organism evidence="2 3">
    <name type="scientific">Pararcticibacter amylolyticus</name>
    <dbReference type="NCBI Taxonomy" id="2173175"/>
    <lineage>
        <taxon>Bacteria</taxon>
        <taxon>Pseudomonadati</taxon>
        <taxon>Bacteroidota</taxon>
        <taxon>Sphingobacteriia</taxon>
        <taxon>Sphingobacteriales</taxon>
        <taxon>Sphingobacteriaceae</taxon>
        <taxon>Pararcticibacter</taxon>
    </lineage>
</organism>
<gene>
    <name evidence="2" type="ORF">DDR33_24450</name>
</gene>
<feature type="domain" description="Antitoxin SocA-like Panacea" evidence="1">
    <location>
        <begin position="31"/>
        <end position="140"/>
    </location>
</feature>
<evidence type="ECO:0000313" key="3">
    <source>
        <dbReference type="Proteomes" id="UP000245647"/>
    </source>
</evidence>
<evidence type="ECO:0000259" key="1">
    <source>
        <dbReference type="Pfam" id="PF13274"/>
    </source>
</evidence>
<sequence length="394" mass="45799">MIQFNYRKAIQILNLLARKEGGVMNKMKALKLLWLADRLHARMYGRTITGDCYKAMHNGPVASATRDILEYGITKSIKTEATTYLKSIEEDRYLFGSVGEVNYKVFSKTDIDCLDMVMETFGDQEEFQLSKLSHSFPEWKRWERELLEDSGRAFDIRHEDFFDSKTTGINKLFNQSPEQLQQSLEAFSGQLYKEKFDLAEDKAFNVLIYYAERLNALYLNKALLLLYIADETAVKQSGVPVTWMTYKAWRFGPIQEALYKQIRHAGDCKKLGLKNSQNDYVFTLTTDSGAHKGIIIKPKKSFDDSQFSDYDIDILDATIEKFGLFTTEQLSDQLRQDGTLWHKVVKEHHLQKQFDQKNNRSDYIIEFTDLLDTDFKKSAYEVAYQSYLMQANLI</sequence>
<keyword evidence="3" id="KW-1185">Reference proteome</keyword>
<dbReference type="Proteomes" id="UP000245647">
    <property type="component" value="Unassembled WGS sequence"/>
</dbReference>
<dbReference type="Pfam" id="PF13274">
    <property type="entry name" value="SocA_Panacea"/>
    <property type="match status" value="2"/>
</dbReference>
<accession>A0A2U2P9D9</accession>